<name>A0A328NXU3_9GAMM</name>
<dbReference type="RefSeq" id="WP_111984505.1">
    <property type="nucleotide sequence ID" value="NZ_NFZS01000005.1"/>
</dbReference>
<dbReference type="Pfam" id="PF11607">
    <property type="entry name" value="DUF3247"/>
    <property type="match status" value="1"/>
</dbReference>
<dbReference type="AlphaFoldDB" id="A0A328NXU3"/>
<accession>A0A328NXU3</accession>
<protein>
    <recommendedName>
        <fullName evidence="3">DUF3247 domain-containing protein</fullName>
    </recommendedName>
</protein>
<evidence type="ECO:0000313" key="1">
    <source>
        <dbReference type="EMBL" id="RAO74749.1"/>
    </source>
</evidence>
<dbReference type="EMBL" id="NFZS01000005">
    <property type="protein sequence ID" value="RAO74749.1"/>
    <property type="molecule type" value="Genomic_DNA"/>
</dbReference>
<evidence type="ECO:0000313" key="2">
    <source>
        <dbReference type="Proteomes" id="UP000248926"/>
    </source>
</evidence>
<dbReference type="InterPro" id="IPR021649">
    <property type="entry name" value="DUF3247"/>
</dbReference>
<evidence type="ECO:0008006" key="3">
    <source>
        <dbReference type="Google" id="ProtNLM"/>
    </source>
</evidence>
<keyword evidence="2" id="KW-1185">Reference proteome</keyword>
<gene>
    <name evidence="1" type="ORF">CA260_18200</name>
</gene>
<organism evidence="1 2">
    <name type="scientific">Dyella jiangningensis</name>
    <dbReference type="NCBI Taxonomy" id="1379159"/>
    <lineage>
        <taxon>Bacteria</taxon>
        <taxon>Pseudomonadati</taxon>
        <taxon>Pseudomonadota</taxon>
        <taxon>Gammaproteobacteria</taxon>
        <taxon>Lysobacterales</taxon>
        <taxon>Rhodanobacteraceae</taxon>
        <taxon>Dyella</taxon>
    </lineage>
</organism>
<sequence length="100" mass="11396">MGQFAERVYTDPVHIRRLESLVQELPTNGHVVLLLKDGSIYDGVVCERPNVQLFRDGDENEGINGVVRLERPDVPDWSCYVWLGDIRRVEHLDSTMGSES</sequence>
<dbReference type="Gene3D" id="2.30.30.720">
    <property type="entry name" value="Protein of unknown function (DUF3247)"/>
    <property type="match status" value="1"/>
</dbReference>
<comment type="caution">
    <text evidence="1">The sequence shown here is derived from an EMBL/GenBank/DDBJ whole genome shotgun (WGS) entry which is preliminary data.</text>
</comment>
<dbReference type="OrthoDB" id="5958099at2"/>
<proteinExistence type="predicted"/>
<dbReference type="Proteomes" id="UP000248926">
    <property type="component" value="Unassembled WGS sequence"/>
</dbReference>
<reference evidence="1 2" key="1">
    <citation type="journal article" date="2018" name="Genet. Mol. Biol.">
        <title>The genome sequence of Dyella jiangningensis FCAV SCS01 from a lignocellulose-decomposing microbial consortium metagenome reveals potential for biotechnological applications.</title>
        <authorList>
            <person name="Desiderato J.G."/>
            <person name="Alvarenga D.O."/>
            <person name="Constancio M.T.L."/>
            <person name="Alves L.M.C."/>
            <person name="Varani A.M."/>
        </authorList>
    </citation>
    <scope>NUCLEOTIDE SEQUENCE [LARGE SCALE GENOMIC DNA]</scope>
    <source>
        <strain evidence="1 2">FCAV SCS01</strain>
    </source>
</reference>